<organism evidence="8 9">
    <name type="scientific">Clostridium gasigenes</name>
    <dbReference type="NCBI Taxonomy" id="94869"/>
    <lineage>
        <taxon>Bacteria</taxon>
        <taxon>Bacillati</taxon>
        <taxon>Bacillota</taxon>
        <taxon>Clostridia</taxon>
        <taxon>Eubacteriales</taxon>
        <taxon>Clostridiaceae</taxon>
        <taxon>Clostridium</taxon>
    </lineage>
</organism>
<protein>
    <submittedName>
        <fullName evidence="8">Penicillin-binding protein</fullName>
    </submittedName>
</protein>
<dbReference type="PANTHER" id="PTHR30627">
    <property type="entry name" value="PEPTIDOGLYCAN D,D-TRANSPEPTIDASE"/>
    <property type="match status" value="1"/>
</dbReference>
<evidence type="ECO:0000256" key="2">
    <source>
        <dbReference type="ARBA" id="ARBA00007171"/>
    </source>
</evidence>
<dbReference type="PROSITE" id="PS51257">
    <property type="entry name" value="PROKAR_LIPOPROTEIN"/>
    <property type="match status" value="1"/>
</dbReference>
<evidence type="ECO:0000313" key="8">
    <source>
        <dbReference type="EMBL" id="SDO67234.1"/>
    </source>
</evidence>
<dbReference type="Gene3D" id="3.90.1310.10">
    <property type="entry name" value="Penicillin-binding protein 2a (Domain 2)"/>
    <property type="match status" value="1"/>
</dbReference>
<dbReference type="Gene3D" id="3.10.450.100">
    <property type="entry name" value="NTF2-like, domain 1"/>
    <property type="match status" value="1"/>
</dbReference>
<dbReference type="GO" id="GO:0046677">
    <property type="term" value="P:response to antibiotic"/>
    <property type="evidence" value="ECO:0007669"/>
    <property type="project" value="InterPro"/>
</dbReference>
<dbReference type="RefSeq" id="WP_089964769.1">
    <property type="nucleotide sequence ID" value="NZ_FNJM01000001.1"/>
</dbReference>
<keyword evidence="9" id="KW-1185">Reference proteome</keyword>
<feature type="chain" id="PRO_5038815346" evidence="4">
    <location>
        <begin position="23"/>
        <end position="670"/>
    </location>
</feature>
<dbReference type="InterPro" id="IPR005311">
    <property type="entry name" value="PBP_dimer"/>
</dbReference>
<dbReference type="GO" id="GO:0005886">
    <property type="term" value="C:plasma membrane"/>
    <property type="evidence" value="ECO:0007669"/>
    <property type="project" value="TreeGrafter"/>
</dbReference>
<sequence length="670" mass="73957">MNKRKLLSIVLIIAMLSITTMGCSKVSKAEKVLDNYKELWTKEDFKGMYGLLSQTSKDEISEEEFLERYNNIYSAIEATHLVIEANGKGEKVEKNIVIPFKVTMDTIAGKVELPDFKMTIVEEEKELKVKWNESLIFPSMVTGDKIRVVDDLGSRGKILDKDGKSLAEDGKISVLGIHPAVFNQENKEEKIKNMATILDISEETITTKLNASTNPEQFVEIVNISKDDSKISKLANREAGGILIQNRDGRVYTGGAAFGRLVGYIGHVTEEDLANNVDRGYTQTSLIGKAGLEQVYEESLRAKNGGEIYIARGEEKIAIAKKGAENGTDIKLSIDSALQSKVYSEFKEEKGAATAVNPKTGEVLALVSAPSYDSNIFQTYVTKEQNALWEKNNHADEINRFNKTYSPGSTMKLLTSAIGLENGVLKPEEKRPIEGMSWQKDSTWGDFKVTRIHDTPAVNLIDAVKYSDNIYYAQIASEVGSEKFIDGAKKFGFGEKLEFEYPMEESSISNDGTINRDILLADSGYGQGELMVTPLNVALAYSALGNAGNIMQPRLVISENSEAKVWREKAILPENVPVLIKSFSALINDEDGTSTLARIPGINIAGKTGTAEIKKSQEDKDGKENGWFVALNTDDSKIAVSMILEDVKGRGGSQLPIPKVKNIIEYYMKR</sequence>
<comment type="subcellular location">
    <subcellularLocation>
        <location evidence="1">Membrane</location>
    </subcellularLocation>
</comment>
<name>A0A1H0LGD4_9CLOT</name>
<dbReference type="InterPro" id="IPR050515">
    <property type="entry name" value="Beta-lactam/transpept"/>
</dbReference>
<feature type="domain" description="Penicillin-binding protein dimerisation" evidence="6">
    <location>
        <begin position="153"/>
        <end position="311"/>
    </location>
</feature>
<dbReference type="OrthoDB" id="9766847at2"/>
<dbReference type="Proteomes" id="UP000198597">
    <property type="component" value="Unassembled WGS sequence"/>
</dbReference>
<evidence type="ECO:0000256" key="1">
    <source>
        <dbReference type="ARBA" id="ARBA00004370"/>
    </source>
</evidence>
<dbReference type="EMBL" id="FNJM01000001">
    <property type="protein sequence ID" value="SDO67234.1"/>
    <property type="molecule type" value="Genomic_DNA"/>
</dbReference>
<dbReference type="InterPro" id="IPR012338">
    <property type="entry name" value="Beta-lactam/transpept-like"/>
</dbReference>
<dbReference type="AlphaFoldDB" id="A0A1H0LGD4"/>
<dbReference type="GO" id="GO:0071555">
    <property type="term" value="P:cell wall organization"/>
    <property type="evidence" value="ECO:0007669"/>
    <property type="project" value="TreeGrafter"/>
</dbReference>
<dbReference type="STRING" id="94869.SAMN04488529_10188"/>
<evidence type="ECO:0000259" key="7">
    <source>
        <dbReference type="Pfam" id="PF05223"/>
    </source>
</evidence>
<keyword evidence="4" id="KW-0732">Signal</keyword>
<dbReference type="GO" id="GO:0071972">
    <property type="term" value="F:peptidoglycan L,D-transpeptidase activity"/>
    <property type="evidence" value="ECO:0007669"/>
    <property type="project" value="TreeGrafter"/>
</dbReference>
<proteinExistence type="inferred from homology"/>
<dbReference type="Gene3D" id="3.40.710.10">
    <property type="entry name" value="DD-peptidase/beta-lactamase superfamily"/>
    <property type="match status" value="1"/>
</dbReference>
<dbReference type="InterPro" id="IPR007887">
    <property type="entry name" value="MecA_N"/>
</dbReference>
<evidence type="ECO:0000256" key="3">
    <source>
        <dbReference type="ARBA" id="ARBA00023136"/>
    </source>
</evidence>
<dbReference type="SUPFAM" id="SSF56601">
    <property type="entry name" value="beta-lactamase/transpeptidase-like"/>
    <property type="match status" value="1"/>
</dbReference>
<gene>
    <name evidence="8" type="ORF">SAMN04488529_10188</name>
</gene>
<dbReference type="GO" id="GO:0008658">
    <property type="term" value="F:penicillin binding"/>
    <property type="evidence" value="ECO:0007669"/>
    <property type="project" value="InterPro"/>
</dbReference>
<evidence type="ECO:0000256" key="4">
    <source>
        <dbReference type="SAM" id="SignalP"/>
    </source>
</evidence>
<comment type="similarity">
    <text evidence="2">Belongs to the transpeptidase family.</text>
</comment>
<dbReference type="Pfam" id="PF00905">
    <property type="entry name" value="Transpeptidase"/>
    <property type="match status" value="1"/>
</dbReference>
<dbReference type="SUPFAM" id="SSF54427">
    <property type="entry name" value="NTF2-like"/>
    <property type="match status" value="1"/>
</dbReference>
<dbReference type="InterPro" id="IPR032710">
    <property type="entry name" value="NTF2-like_dom_sf"/>
</dbReference>
<feature type="domain" description="NTF2-like N-terminal transpeptidase" evidence="7">
    <location>
        <begin position="29"/>
        <end position="143"/>
    </location>
</feature>
<feature type="signal peptide" evidence="4">
    <location>
        <begin position="1"/>
        <end position="22"/>
    </location>
</feature>
<dbReference type="InterPro" id="IPR036138">
    <property type="entry name" value="PBP_dimer_sf"/>
</dbReference>
<keyword evidence="3" id="KW-0472">Membrane</keyword>
<dbReference type="Pfam" id="PF05223">
    <property type="entry name" value="MecA_N"/>
    <property type="match status" value="1"/>
</dbReference>
<accession>A0A1H0LGD4</accession>
<dbReference type="PANTHER" id="PTHR30627:SF25">
    <property type="entry name" value="PENICILLIN-BINDING PROTEIN 3"/>
    <property type="match status" value="1"/>
</dbReference>
<dbReference type="Gene3D" id="3.30.1390.30">
    <property type="entry name" value="Penicillin-binding protein 2a, domain 3"/>
    <property type="match status" value="1"/>
</dbReference>
<evidence type="ECO:0000313" key="9">
    <source>
        <dbReference type="Proteomes" id="UP000198597"/>
    </source>
</evidence>
<evidence type="ECO:0000259" key="5">
    <source>
        <dbReference type="Pfam" id="PF00905"/>
    </source>
</evidence>
<feature type="domain" description="Penicillin-binding protein transpeptidase" evidence="5">
    <location>
        <begin position="351"/>
        <end position="664"/>
    </location>
</feature>
<dbReference type="SUPFAM" id="SSF56519">
    <property type="entry name" value="Penicillin binding protein dimerisation domain"/>
    <property type="match status" value="1"/>
</dbReference>
<dbReference type="InterPro" id="IPR001460">
    <property type="entry name" value="PCN-bd_Tpept"/>
</dbReference>
<dbReference type="Pfam" id="PF03717">
    <property type="entry name" value="PBP_dimer"/>
    <property type="match status" value="1"/>
</dbReference>
<reference evidence="8 9" key="1">
    <citation type="submission" date="2016-10" db="EMBL/GenBank/DDBJ databases">
        <authorList>
            <person name="de Groot N.N."/>
        </authorList>
    </citation>
    <scope>NUCLEOTIDE SEQUENCE [LARGE SCALE GENOMIC DNA]</scope>
    <source>
        <strain evidence="8 9">DSM 12272</strain>
    </source>
</reference>
<evidence type="ECO:0000259" key="6">
    <source>
        <dbReference type="Pfam" id="PF03717"/>
    </source>
</evidence>